<evidence type="ECO:0000313" key="3">
    <source>
        <dbReference type="Proteomes" id="UP001221413"/>
    </source>
</evidence>
<reference evidence="2" key="1">
    <citation type="submission" date="2023-01" db="EMBL/GenBank/DDBJ databases">
        <title>The chitinases involved in constricting ring structure development in the nematode-trapping fungus Drechslerella dactyloides.</title>
        <authorList>
            <person name="Wang R."/>
            <person name="Zhang L."/>
            <person name="Tang P."/>
            <person name="Li S."/>
            <person name="Liang L."/>
        </authorList>
    </citation>
    <scope>NUCLEOTIDE SEQUENCE</scope>
    <source>
        <strain evidence="2">YMF1.00031</strain>
    </source>
</reference>
<gene>
    <name evidence="2" type="ORF">Dda_0219</name>
</gene>
<keyword evidence="3" id="KW-1185">Reference proteome</keyword>
<evidence type="ECO:0000313" key="2">
    <source>
        <dbReference type="EMBL" id="KAJ6264078.1"/>
    </source>
</evidence>
<feature type="region of interest" description="Disordered" evidence="1">
    <location>
        <begin position="1"/>
        <end position="43"/>
    </location>
</feature>
<dbReference type="EMBL" id="JAQGDS010000001">
    <property type="protein sequence ID" value="KAJ6264078.1"/>
    <property type="molecule type" value="Genomic_DNA"/>
</dbReference>
<protein>
    <submittedName>
        <fullName evidence="2">Uncharacterized protein</fullName>
    </submittedName>
</protein>
<dbReference type="AlphaFoldDB" id="A0AAD6J444"/>
<feature type="compositionally biased region" description="Polar residues" evidence="1">
    <location>
        <begin position="13"/>
        <end position="43"/>
    </location>
</feature>
<sequence>MKIVPDEVEKGSKSSQVISFPTSAEPTQSPPTISSCTTRQQRNPIHYVKAAGTEQEAPS</sequence>
<dbReference type="Proteomes" id="UP001221413">
    <property type="component" value="Unassembled WGS sequence"/>
</dbReference>
<proteinExistence type="predicted"/>
<organism evidence="2 3">
    <name type="scientific">Drechslerella dactyloides</name>
    <name type="common">Nematode-trapping fungus</name>
    <name type="synonym">Arthrobotrys dactyloides</name>
    <dbReference type="NCBI Taxonomy" id="74499"/>
    <lineage>
        <taxon>Eukaryota</taxon>
        <taxon>Fungi</taxon>
        <taxon>Dikarya</taxon>
        <taxon>Ascomycota</taxon>
        <taxon>Pezizomycotina</taxon>
        <taxon>Orbiliomycetes</taxon>
        <taxon>Orbiliales</taxon>
        <taxon>Orbiliaceae</taxon>
        <taxon>Drechslerella</taxon>
    </lineage>
</organism>
<evidence type="ECO:0000256" key="1">
    <source>
        <dbReference type="SAM" id="MobiDB-lite"/>
    </source>
</evidence>
<comment type="caution">
    <text evidence="2">The sequence shown here is derived from an EMBL/GenBank/DDBJ whole genome shotgun (WGS) entry which is preliminary data.</text>
</comment>
<accession>A0AAD6J444</accession>
<feature type="compositionally biased region" description="Basic and acidic residues" evidence="1">
    <location>
        <begin position="1"/>
        <end position="12"/>
    </location>
</feature>
<name>A0AAD6J444_DREDA</name>